<gene>
    <name evidence="2" type="ORF">HINF_LOCUS58897</name>
    <name evidence="1" type="ORF">HINF_LOCUS96</name>
</gene>
<keyword evidence="3" id="KW-1185">Reference proteome</keyword>
<reference evidence="1" key="1">
    <citation type="submission" date="2023-06" db="EMBL/GenBank/DDBJ databases">
        <authorList>
            <person name="Kurt Z."/>
        </authorList>
    </citation>
    <scope>NUCLEOTIDE SEQUENCE</scope>
</reference>
<comment type="caution">
    <text evidence="1">The sequence shown here is derived from an EMBL/GenBank/DDBJ whole genome shotgun (WGS) entry which is preliminary data.</text>
</comment>
<protein>
    <submittedName>
        <fullName evidence="2">Hypothetical_protein</fullName>
    </submittedName>
</protein>
<sequence>MSTNSESDEQSSSSSNNMLFNFDFDSQPLPTSIPLQVFIGSMKQFQNRPKHLEHSYYILNNEVNINADFINSKEFDVFSLHFTGEFQQFNFKNLISIKQQAEQITLNKCTVDLNCQIVRAENIDFLDCFVTGEAQELLCYNLTVQTTGQDIIWIKQQYASAIYLRLYQFNSAQLQQLEVIGKYTNIKNITIDQSEIDLKVFRISLNQLEFRHCTLINSATYLKINELCFYESQFRTSQLRNACVNHLTIINDSDWSINSMYGFYAHLETIIDDLLNTNKLTIDTCIFKLKSYCAPHADELLLNIRHPERICFNFFVNIKSIVFQENEPQMYQKWKELVVQDKLVKDKLKQLLDKNVQIFEKHREIIKFAKQKLEKMEVQFSNGRE</sequence>
<proteinExistence type="predicted"/>
<evidence type="ECO:0000313" key="1">
    <source>
        <dbReference type="EMBL" id="CAI9912451.1"/>
    </source>
</evidence>
<evidence type="ECO:0000313" key="3">
    <source>
        <dbReference type="Proteomes" id="UP001642409"/>
    </source>
</evidence>
<organism evidence="1">
    <name type="scientific">Hexamita inflata</name>
    <dbReference type="NCBI Taxonomy" id="28002"/>
    <lineage>
        <taxon>Eukaryota</taxon>
        <taxon>Metamonada</taxon>
        <taxon>Diplomonadida</taxon>
        <taxon>Hexamitidae</taxon>
        <taxon>Hexamitinae</taxon>
        <taxon>Hexamita</taxon>
    </lineage>
</organism>
<name>A0AA86N499_9EUKA</name>
<evidence type="ECO:0000313" key="2">
    <source>
        <dbReference type="EMBL" id="CAL6078426.1"/>
    </source>
</evidence>
<dbReference type="EMBL" id="CAXDID020000334">
    <property type="protein sequence ID" value="CAL6078426.1"/>
    <property type="molecule type" value="Genomic_DNA"/>
</dbReference>
<dbReference type="EMBL" id="CATOUU010000002">
    <property type="protein sequence ID" value="CAI9912451.1"/>
    <property type="molecule type" value="Genomic_DNA"/>
</dbReference>
<dbReference type="Proteomes" id="UP001642409">
    <property type="component" value="Unassembled WGS sequence"/>
</dbReference>
<reference evidence="2 3" key="2">
    <citation type="submission" date="2024-07" db="EMBL/GenBank/DDBJ databases">
        <authorList>
            <person name="Akdeniz Z."/>
        </authorList>
    </citation>
    <scope>NUCLEOTIDE SEQUENCE [LARGE SCALE GENOMIC DNA]</scope>
</reference>
<dbReference type="AlphaFoldDB" id="A0AA86N499"/>
<accession>A0AA86N499</accession>